<protein>
    <submittedName>
        <fullName evidence="1">Uncharacterized protein</fullName>
    </submittedName>
</protein>
<dbReference type="EMBL" id="JACEIK010003288">
    <property type="protein sequence ID" value="MCD9641131.1"/>
    <property type="molecule type" value="Genomic_DNA"/>
</dbReference>
<gene>
    <name evidence="1" type="ORF">HAX54_027050</name>
</gene>
<sequence length="154" mass="17657">MEKRGRGWESEASGGVVSARPKNAEMEKLTRYGRLVMRPNLNADELLTFFTWPDPTKLSLTQLRMKSKVARVNGSRTIKARAFRSFFLRSCIVGNEEKGKRMGREWRQVVVLFSPAMVAEKAEMEMKETEREAATALFVAEKAGRGREKREDDR</sequence>
<organism evidence="1 2">
    <name type="scientific">Datura stramonium</name>
    <name type="common">Jimsonweed</name>
    <name type="synonym">Common thornapple</name>
    <dbReference type="NCBI Taxonomy" id="4076"/>
    <lineage>
        <taxon>Eukaryota</taxon>
        <taxon>Viridiplantae</taxon>
        <taxon>Streptophyta</taxon>
        <taxon>Embryophyta</taxon>
        <taxon>Tracheophyta</taxon>
        <taxon>Spermatophyta</taxon>
        <taxon>Magnoliopsida</taxon>
        <taxon>eudicotyledons</taxon>
        <taxon>Gunneridae</taxon>
        <taxon>Pentapetalae</taxon>
        <taxon>asterids</taxon>
        <taxon>lamiids</taxon>
        <taxon>Solanales</taxon>
        <taxon>Solanaceae</taxon>
        <taxon>Solanoideae</taxon>
        <taxon>Datureae</taxon>
        <taxon>Datura</taxon>
    </lineage>
</organism>
<proteinExistence type="predicted"/>
<dbReference type="Proteomes" id="UP000823775">
    <property type="component" value="Unassembled WGS sequence"/>
</dbReference>
<accession>A0ABS8V444</accession>
<comment type="caution">
    <text evidence="1">The sequence shown here is derived from an EMBL/GenBank/DDBJ whole genome shotgun (WGS) entry which is preliminary data.</text>
</comment>
<reference evidence="1 2" key="1">
    <citation type="journal article" date="2021" name="BMC Genomics">
        <title>Datura genome reveals duplications of psychoactive alkaloid biosynthetic genes and high mutation rate following tissue culture.</title>
        <authorList>
            <person name="Rajewski A."/>
            <person name="Carter-House D."/>
            <person name="Stajich J."/>
            <person name="Litt A."/>
        </authorList>
    </citation>
    <scope>NUCLEOTIDE SEQUENCE [LARGE SCALE GENOMIC DNA]</scope>
    <source>
        <strain evidence="1">AR-01</strain>
    </source>
</reference>
<keyword evidence="2" id="KW-1185">Reference proteome</keyword>
<evidence type="ECO:0000313" key="1">
    <source>
        <dbReference type="EMBL" id="MCD9641131.1"/>
    </source>
</evidence>
<name>A0ABS8V444_DATST</name>
<evidence type="ECO:0000313" key="2">
    <source>
        <dbReference type="Proteomes" id="UP000823775"/>
    </source>
</evidence>